<organism evidence="2 3">
    <name type="scientific">Tanacetum coccineum</name>
    <dbReference type="NCBI Taxonomy" id="301880"/>
    <lineage>
        <taxon>Eukaryota</taxon>
        <taxon>Viridiplantae</taxon>
        <taxon>Streptophyta</taxon>
        <taxon>Embryophyta</taxon>
        <taxon>Tracheophyta</taxon>
        <taxon>Spermatophyta</taxon>
        <taxon>Magnoliopsida</taxon>
        <taxon>eudicotyledons</taxon>
        <taxon>Gunneridae</taxon>
        <taxon>Pentapetalae</taxon>
        <taxon>asterids</taxon>
        <taxon>campanulids</taxon>
        <taxon>Asterales</taxon>
        <taxon>Asteraceae</taxon>
        <taxon>Asteroideae</taxon>
        <taxon>Anthemideae</taxon>
        <taxon>Anthemidinae</taxon>
        <taxon>Tanacetum</taxon>
    </lineage>
</organism>
<evidence type="ECO:0000313" key="2">
    <source>
        <dbReference type="EMBL" id="GJT80989.1"/>
    </source>
</evidence>
<keyword evidence="3" id="KW-1185">Reference proteome</keyword>
<evidence type="ECO:0000256" key="1">
    <source>
        <dbReference type="SAM" id="MobiDB-lite"/>
    </source>
</evidence>
<feature type="compositionally biased region" description="Basic and acidic residues" evidence="1">
    <location>
        <begin position="24"/>
        <end position="41"/>
    </location>
</feature>
<feature type="region of interest" description="Disordered" evidence="1">
    <location>
        <begin position="1"/>
        <end position="85"/>
    </location>
</feature>
<dbReference type="EMBL" id="BQNB010019042">
    <property type="protein sequence ID" value="GJT80989.1"/>
    <property type="molecule type" value="Genomic_DNA"/>
</dbReference>
<feature type="compositionally biased region" description="Polar residues" evidence="1">
    <location>
        <begin position="65"/>
        <end position="81"/>
    </location>
</feature>
<name>A0ABQ5H0A6_9ASTR</name>
<protein>
    <submittedName>
        <fullName evidence="2">Uncharacterized protein</fullName>
    </submittedName>
</protein>
<accession>A0ABQ5H0A6</accession>
<gene>
    <name evidence="2" type="ORF">Tco_1055331</name>
</gene>
<comment type="caution">
    <text evidence="2">The sequence shown here is derived from an EMBL/GenBank/DDBJ whole genome shotgun (WGS) entry which is preliminary data.</text>
</comment>
<feature type="compositionally biased region" description="Basic and acidic residues" evidence="1">
    <location>
        <begin position="1"/>
        <end position="16"/>
    </location>
</feature>
<proteinExistence type="predicted"/>
<reference evidence="2" key="2">
    <citation type="submission" date="2022-01" db="EMBL/GenBank/DDBJ databases">
        <authorList>
            <person name="Yamashiro T."/>
            <person name="Shiraishi A."/>
            <person name="Satake H."/>
            <person name="Nakayama K."/>
        </authorList>
    </citation>
    <scope>NUCLEOTIDE SEQUENCE</scope>
</reference>
<sequence>MLEENYNKGHEDHKMAFEALQKSIIHDESEQFDADKAEERTKKKSKKDSPKILPGSPPPPRSSSTTTVFNNQSRLKPTASSVPEDVLMHEELDFKAQDMGSDDEDISSRHIPKASAIASSFVSPPENSLLSQTGDIGVFIDWFCKKQGITELTPEHLEGPAYEVLLTNQVDEGLLRYNVSRPLPLGGPLGQVTIQTEFFFNKDLEYLRFGHKGDKLAVSITKMKAASYPNAGLEQMVPDQMWAEEEYMYDISASYEHPSDTKVLTMKMEILLEPTSNKLLRTDKYGDSVGYTSYTGNPIKEIRLKMNLPYHRIKQKWRWRHLIPVKSIHHPMLSLNASKERHHVSN</sequence>
<dbReference type="Proteomes" id="UP001151760">
    <property type="component" value="Unassembled WGS sequence"/>
</dbReference>
<reference evidence="2" key="1">
    <citation type="journal article" date="2022" name="Int. J. Mol. Sci.">
        <title>Draft Genome of Tanacetum Coccineum: Genomic Comparison of Closely Related Tanacetum-Family Plants.</title>
        <authorList>
            <person name="Yamashiro T."/>
            <person name="Shiraishi A."/>
            <person name="Nakayama K."/>
            <person name="Satake H."/>
        </authorList>
    </citation>
    <scope>NUCLEOTIDE SEQUENCE</scope>
</reference>
<evidence type="ECO:0000313" key="3">
    <source>
        <dbReference type="Proteomes" id="UP001151760"/>
    </source>
</evidence>